<evidence type="ECO:0000313" key="2">
    <source>
        <dbReference type="Proteomes" id="UP000674318"/>
    </source>
</evidence>
<dbReference type="GeneID" id="94287467"/>
<protein>
    <submittedName>
        <fullName evidence="1">Uncharacterized protein</fullName>
    </submittedName>
</protein>
<dbReference type="Proteomes" id="UP000674318">
    <property type="component" value="Chromosome 35"/>
</dbReference>
<dbReference type="AlphaFoldDB" id="A0A836IE94"/>
<accession>A0A836IE94</accession>
<dbReference type="RefSeq" id="XP_067753547.1">
    <property type="nucleotide sequence ID" value="XM_067897390.1"/>
</dbReference>
<keyword evidence="2" id="KW-1185">Reference proteome</keyword>
<gene>
    <name evidence="1" type="ORF">JKF63_01343</name>
</gene>
<dbReference type="OrthoDB" id="260540at2759"/>
<reference evidence="1 2" key="1">
    <citation type="submission" date="2021-02" db="EMBL/GenBank/DDBJ databases">
        <title>Porcisia hertigi Genome sequencing and assembly.</title>
        <authorList>
            <person name="Almutairi H."/>
            <person name="Gatherer D."/>
        </authorList>
    </citation>
    <scope>NUCLEOTIDE SEQUENCE [LARGE SCALE GENOMIC DNA]</scope>
    <source>
        <strain evidence="1 2">C119</strain>
    </source>
</reference>
<organism evidence="1 2">
    <name type="scientific">Porcisia hertigi</name>
    <dbReference type="NCBI Taxonomy" id="2761500"/>
    <lineage>
        <taxon>Eukaryota</taxon>
        <taxon>Discoba</taxon>
        <taxon>Euglenozoa</taxon>
        <taxon>Kinetoplastea</taxon>
        <taxon>Metakinetoplastina</taxon>
        <taxon>Trypanosomatida</taxon>
        <taxon>Trypanosomatidae</taxon>
        <taxon>Leishmaniinae</taxon>
        <taxon>Porcisia</taxon>
    </lineage>
</organism>
<dbReference type="KEGG" id="phet:94287467"/>
<sequence>MRTAAAKKSFHPPFKERASCDIAVSGRAVRRQLYASQTDLANAGPFLESDSCAASPSTTLAMSAPSVAVNVFESLAAPKTMSDSNVDALPVGVTTGLIPPTAEIDVSLARCESPRRFQERIDARQAQLAGSKVLSLVADTLHWVTVSQEALQYLADARAAGQVVQVLSELHIDPLSVLFLMEEGRFSHP</sequence>
<evidence type="ECO:0000313" key="1">
    <source>
        <dbReference type="EMBL" id="KAG5492763.1"/>
    </source>
</evidence>
<name>A0A836IE94_9TRYP</name>
<comment type="caution">
    <text evidence="1">The sequence shown here is derived from an EMBL/GenBank/DDBJ whole genome shotgun (WGS) entry which is preliminary data.</text>
</comment>
<dbReference type="EMBL" id="JAFJZO010000035">
    <property type="protein sequence ID" value="KAG5492763.1"/>
    <property type="molecule type" value="Genomic_DNA"/>
</dbReference>
<proteinExistence type="predicted"/>